<name>A0A2P4UMG5_9ACTN</name>
<evidence type="ECO:0000313" key="2">
    <source>
        <dbReference type="EMBL" id="POM26241.1"/>
    </source>
</evidence>
<dbReference type="Proteomes" id="UP000242367">
    <property type="component" value="Unassembled WGS sequence"/>
</dbReference>
<gene>
    <name evidence="2" type="ORF">BTM25_06350</name>
</gene>
<feature type="region of interest" description="Disordered" evidence="1">
    <location>
        <begin position="17"/>
        <end position="46"/>
    </location>
</feature>
<reference evidence="2 3" key="1">
    <citation type="journal article" date="2017" name="Chemistry">
        <title>Isolation, Biosynthesis and Chemical Modifications of Rubterolones A-F: Rare Tropolone Alkaloids from Actinomadura sp. 5-2.</title>
        <authorList>
            <person name="Guo H."/>
            <person name="Benndorf R."/>
            <person name="Leichnitz D."/>
            <person name="Klassen J.L."/>
            <person name="Vollmers J."/>
            <person name="Gorls H."/>
            <person name="Steinacker M."/>
            <person name="Weigel C."/>
            <person name="Dahse H.M."/>
            <person name="Kaster A.K."/>
            <person name="de Beer Z.W."/>
            <person name="Poulsen M."/>
            <person name="Beemelmanns C."/>
        </authorList>
    </citation>
    <scope>NUCLEOTIDE SEQUENCE [LARGE SCALE GENOMIC DNA]</scope>
    <source>
        <strain evidence="2 3">5-2</strain>
    </source>
</reference>
<sequence>MDDDLLVAVEILAAIHDRTDVGQSDPPPDGGGDDPWPEGDSLNLPG</sequence>
<dbReference type="AlphaFoldDB" id="A0A2P4UMG5"/>
<dbReference type="EMBL" id="MTBP01000001">
    <property type="protein sequence ID" value="POM26241.1"/>
    <property type="molecule type" value="Genomic_DNA"/>
</dbReference>
<proteinExistence type="predicted"/>
<comment type="caution">
    <text evidence="2">The sequence shown here is derived from an EMBL/GenBank/DDBJ whole genome shotgun (WGS) entry which is preliminary data.</text>
</comment>
<accession>A0A2P4UMG5</accession>
<organism evidence="2 3">
    <name type="scientific">Actinomadura rubteroloni</name>
    <dbReference type="NCBI Taxonomy" id="1926885"/>
    <lineage>
        <taxon>Bacteria</taxon>
        <taxon>Bacillati</taxon>
        <taxon>Actinomycetota</taxon>
        <taxon>Actinomycetes</taxon>
        <taxon>Streptosporangiales</taxon>
        <taxon>Thermomonosporaceae</taxon>
        <taxon>Actinomadura</taxon>
    </lineage>
</organism>
<dbReference type="RefSeq" id="WP_168211987.1">
    <property type="nucleotide sequence ID" value="NZ_MTBP01000001.1"/>
</dbReference>
<evidence type="ECO:0000313" key="3">
    <source>
        <dbReference type="Proteomes" id="UP000242367"/>
    </source>
</evidence>
<keyword evidence="3" id="KW-1185">Reference proteome</keyword>
<evidence type="ECO:0000256" key="1">
    <source>
        <dbReference type="SAM" id="MobiDB-lite"/>
    </source>
</evidence>
<protein>
    <submittedName>
        <fullName evidence="2">Uncharacterized protein</fullName>
    </submittedName>
</protein>